<sequence>MTALIEGLYGGHPTKSARNQVQRGVGELRKHGVSIIERDGSYMIDTSLDAVDAWEFKKLTEQASAAVPPADKATLLWRALRVWRGPALGDLDSDVFRAAAIEWEERRLTALEARVDAELALGGHGEIIPELQRLVIDHPLRESSHERLMLAYYRAGRPGEALTAYAELRTNLAEELGIDPSADVQRLYERILRQEPVPIPQGSVPRQLPRRPWRVIGRHGELTRIRGALETGSRVVAVVGAAGSGKTTLALEAAHEVASMFPDGHLYITKPDNALPAILRALDGGYVPNRGEEGSARMQTLLAGRRVMIVLEDVTSAAQIRPVLPASSECALIVTSSCSLMPLRDAVQVTLAELPFSDAWTLLAESVGARRLEAEPDATRYVLEVCGGLPLALDIVAAKLAAKPHWSIGRLAARLRDHDALLDELRHDDLHLRVALDRGYRTLSPDLRVLLRVIGHHGSTEISAREVSRIAGLALTETERRLEALAEAKLLHVRAGEGGGLRYHCTAMILAHAREKALAESPAAELVASLPRLRHARPDGAPCPS</sequence>
<dbReference type="Gene3D" id="1.25.40.10">
    <property type="entry name" value="Tetratricopeptide repeat domain"/>
    <property type="match status" value="1"/>
</dbReference>
<dbReference type="Proteomes" id="UP001447516">
    <property type="component" value="Unassembled WGS sequence"/>
</dbReference>
<dbReference type="EMBL" id="JBDJAW010000005">
    <property type="protein sequence ID" value="MEN3535214.1"/>
    <property type="molecule type" value="Genomic_DNA"/>
</dbReference>
<dbReference type="InterPro" id="IPR002182">
    <property type="entry name" value="NB-ARC"/>
</dbReference>
<evidence type="ECO:0000259" key="3">
    <source>
        <dbReference type="SMART" id="SM01043"/>
    </source>
</evidence>
<reference evidence="4 5" key="1">
    <citation type="submission" date="2024-05" db="EMBL/GenBank/DDBJ databases">
        <title>Microbispora sp.ZYX-F-249.</title>
        <authorList>
            <person name="Xie H."/>
        </authorList>
    </citation>
    <scope>NUCLEOTIDE SEQUENCE [LARGE SCALE GENOMIC DNA]</scope>
    <source>
        <strain evidence="4 5">ZYX-F-249</strain>
    </source>
</reference>
<dbReference type="SUPFAM" id="SSF48452">
    <property type="entry name" value="TPR-like"/>
    <property type="match status" value="1"/>
</dbReference>
<evidence type="ECO:0000313" key="4">
    <source>
        <dbReference type="EMBL" id="MEN3535214.1"/>
    </source>
</evidence>
<dbReference type="PRINTS" id="PR00364">
    <property type="entry name" value="DISEASERSIST"/>
</dbReference>
<dbReference type="InterPro" id="IPR027417">
    <property type="entry name" value="P-loop_NTPase"/>
</dbReference>
<comment type="caution">
    <text evidence="4">The sequence shown here is derived from an EMBL/GenBank/DDBJ whole genome shotgun (WGS) entry which is preliminary data.</text>
</comment>
<accession>A0ABV0AJ19</accession>
<dbReference type="PANTHER" id="PTHR35807:SF1">
    <property type="entry name" value="TRANSCRIPTIONAL REGULATOR REDD"/>
    <property type="match status" value="1"/>
</dbReference>
<evidence type="ECO:0000256" key="2">
    <source>
        <dbReference type="ARBA" id="ARBA00023163"/>
    </source>
</evidence>
<keyword evidence="2" id="KW-0804">Transcription</keyword>
<name>A0ABV0AJ19_9ACTN</name>
<dbReference type="InterPro" id="IPR051677">
    <property type="entry name" value="AfsR-DnrI-RedD_regulator"/>
</dbReference>
<organism evidence="4 5">
    <name type="scientific">Microbispora maris</name>
    <dbReference type="NCBI Taxonomy" id="3144104"/>
    <lineage>
        <taxon>Bacteria</taxon>
        <taxon>Bacillati</taxon>
        <taxon>Actinomycetota</taxon>
        <taxon>Actinomycetes</taxon>
        <taxon>Streptosporangiales</taxon>
        <taxon>Streptosporangiaceae</taxon>
        <taxon>Microbispora</taxon>
    </lineage>
</organism>
<dbReference type="SMART" id="SM01043">
    <property type="entry name" value="BTAD"/>
    <property type="match status" value="1"/>
</dbReference>
<dbReference type="RefSeq" id="WP_346225276.1">
    <property type="nucleotide sequence ID" value="NZ_JBDJAW010000005.1"/>
</dbReference>
<dbReference type="Pfam" id="PF03704">
    <property type="entry name" value="BTAD"/>
    <property type="match status" value="1"/>
</dbReference>
<dbReference type="InterPro" id="IPR011990">
    <property type="entry name" value="TPR-like_helical_dom_sf"/>
</dbReference>
<gene>
    <name evidence="4" type="ORF">AAH991_08910</name>
</gene>
<evidence type="ECO:0000313" key="5">
    <source>
        <dbReference type="Proteomes" id="UP001447516"/>
    </source>
</evidence>
<evidence type="ECO:0000256" key="1">
    <source>
        <dbReference type="ARBA" id="ARBA00023015"/>
    </source>
</evidence>
<protein>
    <submittedName>
        <fullName evidence="4">BTAD domain-containing putative transcriptional regulator</fullName>
    </submittedName>
</protein>
<dbReference type="Gene3D" id="1.10.8.430">
    <property type="entry name" value="Helical domain of apoptotic protease-activating factors"/>
    <property type="match status" value="1"/>
</dbReference>
<proteinExistence type="predicted"/>
<keyword evidence="5" id="KW-1185">Reference proteome</keyword>
<keyword evidence="1" id="KW-0805">Transcription regulation</keyword>
<dbReference type="InterPro" id="IPR042197">
    <property type="entry name" value="Apaf_helical"/>
</dbReference>
<dbReference type="InterPro" id="IPR005158">
    <property type="entry name" value="BTAD"/>
</dbReference>
<dbReference type="PANTHER" id="PTHR35807">
    <property type="entry name" value="TRANSCRIPTIONAL REGULATOR REDD-RELATED"/>
    <property type="match status" value="1"/>
</dbReference>
<feature type="domain" description="Bacterial transcriptional activator" evidence="3">
    <location>
        <begin position="51"/>
        <end position="192"/>
    </location>
</feature>
<dbReference type="SUPFAM" id="SSF52540">
    <property type="entry name" value="P-loop containing nucleoside triphosphate hydrolases"/>
    <property type="match status" value="1"/>
</dbReference>
<dbReference type="CDD" id="cd15831">
    <property type="entry name" value="BTAD"/>
    <property type="match status" value="1"/>
</dbReference>
<dbReference type="Pfam" id="PF00931">
    <property type="entry name" value="NB-ARC"/>
    <property type="match status" value="1"/>
</dbReference>
<dbReference type="Gene3D" id="3.40.50.300">
    <property type="entry name" value="P-loop containing nucleotide triphosphate hydrolases"/>
    <property type="match status" value="1"/>
</dbReference>